<sequence>MRAALLQLTASDDPGANLVVTERLLREAAAGGAEMVLTPEVTNMVSASRAHQKAVLRSEADDATLARLRDVAAECGIWLVIGSLALKGEQDERFVNRCFVVRPDGSIAARYDKIHMFDVEIGEGESYRESAGYRPGDAAVTVDTPWGRLGLSICYDMRFPALYRALAQAGAVILTAPSAFTVPTGRAHWEVLLRARAIETGAFMLAPAQWGRHAASEGRTRETWGHSLAVDPWGRVLADAGDGMGVTFVTLDLDEVAKTRSRIPSLANARSFTGP</sequence>
<keyword evidence="2 4" id="KW-0378">Hydrolase</keyword>
<evidence type="ECO:0000256" key="2">
    <source>
        <dbReference type="ARBA" id="ARBA00022801"/>
    </source>
</evidence>
<keyword evidence="5" id="KW-1185">Reference proteome</keyword>
<dbReference type="EMBL" id="JAEHHL010000010">
    <property type="protein sequence ID" value="MBK0400754.1"/>
    <property type="molecule type" value="Genomic_DNA"/>
</dbReference>
<dbReference type="InterPro" id="IPR045254">
    <property type="entry name" value="Nit1/2_C-N_Hydrolase"/>
</dbReference>
<dbReference type="PANTHER" id="PTHR23088:SF27">
    <property type="entry name" value="DEAMINATED GLUTATHIONE AMIDASE"/>
    <property type="match status" value="1"/>
</dbReference>
<evidence type="ECO:0000313" key="4">
    <source>
        <dbReference type="EMBL" id="MBK0400754.1"/>
    </source>
</evidence>
<evidence type="ECO:0000313" key="5">
    <source>
        <dbReference type="Proteomes" id="UP000655420"/>
    </source>
</evidence>
<proteinExistence type="inferred from homology"/>
<dbReference type="InterPro" id="IPR003010">
    <property type="entry name" value="C-N_Hydrolase"/>
</dbReference>
<dbReference type="GO" id="GO:0016811">
    <property type="term" value="F:hydrolase activity, acting on carbon-nitrogen (but not peptide) bonds, in linear amides"/>
    <property type="evidence" value="ECO:0007669"/>
    <property type="project" value="InterPro"/>
</dbReference>
<reference evidence="4" key="1">
    <citation type="submission" date="2020-12" db="EMBL/GenBank/DDBJ databases">
        <title>Bacterial taxonomy.</title>
        <authorList>
            <person name="Pan X."/>
        </authorList>
    </citation>
    <scope>NUCLEOTIDE SEQUENCE</scope>
    <source>
        <strain evidence="4">M0105</strain>
    </source>
</reference>
<dbReference type="Gene3D" id="3.60.110.10">
    <property type="entry name" value="Carbon-nitrogen hydrolase"/>
    <property type="match status" value="1"/>
</dbReference>
<dbReference type="Pfam" id="PF00795">
    <property type="entry name" value="CN_hydrolase"/>
    <property type="match status" value="1"/>
</dbReference>
<gene>
    <name evidence="4" type="ORF">H0I76_16260</name>
</gene>
<dbReference type="AlphaFoldDB" id="A0A8J7M9E4"/>
<accession>A0A8J7M9E4</accession>
<organism evidence="4 5">
    <name type="scientific">Thermohalobaculum xanthum</name>
    <dbReference type="NCBI Taxonomy" id="2753746"/>
    <lineage>
        <taxon>Bacteria</taxon>
        <taxon>Pseudomonadati</taxon>
        <taxon>Pseudomonadota</taxon>
        <taxon>Alphaproteobacteria</taxon>
        <taxon>Rhodobacterales</taxon>
        <taxon>Paracoccaceae</taxon>
        <taxon>Thermohalobaculum</taxon>
    </lineage>
</organism>
<comment type="similarity">
    <text evidence="1">Belongs to the carbon-nitrogen hydrolase superfamily. NIT1/NIT2 family.</text>
</comment>
<dbReference type="InterPro" id="IPR036526">
    <property type="entry name" value="C-N_Hydrolase_sf"/>
</dbReference>
<dbReference type="PROSITE" id="PS01227">
    <property type="entry name" value="UPF0012"/>
    <property type="match status" value="1"/>
</dbReference>
<dbReference type="CDD" id="cd07572">
    <property type="entry name" value="nit"/>
    <property type="match status" value="1"/>
</dbReference>
<name>A0A8J7M9E4_9RHOB</name>
<feature type="domain" description="CN hydrolase" evidence="3">
    <location>
        <begin position="1"/>
        <end position="253"/>
    </location>
</feature>
<comment type="caution">
    <text evidence="4">The sequence shown here is derived from an EMBL/GenBank/DDBJ whole genome shotgun (WGS) entry which is preliminary data.</text>
</comment>
<dbReference type="PROSITE" id="PS50263">
    <property type="entry name" value="CN_HYDROLASE"/>
    <property type="match status" value="1"/>
</dbReference>
<dbReference type="Proteomes" id="UP000655420">
    <property type="component" value="Unassembled WGS sequence"/>
</dbReference>
<dbReference type="InterPro" id="IPR001110">
    <property type="entry name" value="UPF0012_CS"/>
</dbReference>
<evidence type="ECO:0000256" key="1">
    <source>
        <dbReference type="ARBA" id="ARBA00010613"/>
    </source>
</evidence>
<dbReference type="SUPFAM" id="SSF56317">
    <property type="entry name" value="Carbon-nitrogen hydrolase"/>
    <property type="match status" value="1"/>
</dbReference>
<protein>
    <submittedName>
        <fullName evidence="4">Carbon-nitrogen hydrolase family protein</fullName>
    </submittedName>
</protein>
<dbReference type="PANTHER" id="PTHR23088">
    <property type="entry name" value="NITRILASE-RELATED"/>
    <property type="match status" value="1"/>
</dbReference>
<evidence type="ECO:0000259" key="3">
    <source>
        <dbReference type="PROSITE" id="PS50263"/>
    </source>
</evidence>